<dbReference type="Proteomes" id="UP000183971">
    <property type="component" value="Unassembled WGS sequence"/>
</dbReference>
<sequence>MDSSKQDSGQAGEKNITDPIQEKQPNDSKDEKPTEVVPDLPDATERETAEYGLEPLVPKK</sequence>
<evidence type="ECO:0000313" key="2">
    <source>
        <dbReference type="EMBL" id="CZR49720.1"/>
    </source>
</evidence>
<protein>
    <submittedName>
        <fullName evidence="2">Uncharacterized protein</fullName>
    </submittedName>
</protein>
<feature type="compositionally biased region" description="Basic and acidic residues" evidence="1">
    <location>
        <begin position="20"/>
        <end position="34"/>
    </location>
</feature>
<dbReference type="AlphaFoldDB" id="A0A1L7WAT1"/>
<evidence type="ECO:0000313" key="3">
    <source>
        <dbReference type="Proteomes" id="UP000183971"/>
    </source>
</evidence>
<name>A0A1L7WAT1_FUSPR</name>
<accession>A0A1L7WAT1</accession>
<gene>
    <name evidence="2" type="ORF">FPRO_14802</name>
</gene>
<comment type="caution">
    <text evidence="2">The sequence shown here is derived from an EMBL/GenBank/DDBJ whole genome shotgun (WGS) entry which is preliminary data.</text>
</comment>
<proteinExistence type="predicted"/>
<dbReference type="EMBL" id="FJOF01000018">
    <property type="protein sequence ID" value="CZR49720.1"/>
    <property type="molecule type" value="Genomic_DNA"/>
</dbReference>
<dbReference type="RefSeq" id="XP_031090218.1">
    <property type="nucleotide sequence ID" value="XM_031225017.1"/>
</dbReference>
<feature type="region of interest" description="Disordered" evidence="1">
    <location>
        <begin position="1"/>
        <end position="60"/>
    </location>
</feature>
<keyword evidence="3" id="KW-1185">Reference proteome</keyword>
<reference evidence="3" key="1">
    <citation type="journal article" date="2016" name="Genome Biol. Evol.">
        <title>Comparative 'omics' of the Fusarium fujikuroi species complex highlights differences in genetic potential and metabolite synthesis.</title>
        <authorList>
            <person name="Niehaus E.-M."/>
            <person name="Muensterkoetter M."/>
            <person name="Proctor R.H."/>
            <person name="Brown D.W."/>
            <person name="Sharon A."/>
            <person name="Idan Y."/>
            <person name="Oren-Young L."/>
            <person name="Sieber C.M."/>
            <person name="Novak O."/>
            <person name="Pencik A."/>
            <person name="Tarkowska D."/>
            <person name="Hromadova K."/>
            <person name="Freeman S."/>
            <person name="Maymon M."/>
            <person name="Elazar M."/>
            <person name="Youssef S.A."/>
            <person name="El-Shabrawy E.S.M."/>
            <person name="Shalaby A.B.A."/>
            <person name="Houterman P."/>
            <person name="Brock N.L."/>
            <person name="Burkhardt I."/>
            <person name="Tsavkelova E.A."/>
            <person name="Dickschat J.S."/>
            <person name="Galuszka P."/>
            <person name="Gueldener U."/>
            <person name="Tudzynski B."/>
        </authorList>
    </citation>
    <scope>NUCLEOTIDE SEQUENCE [LARGE SCALE GENOMIC DNA]</scope>
    <source>
        <strain evidence="3">ET1</strain>
    </source>
</reference>
<evidence type="ECO:0000256" key="1">
    <source>
        <dbReference type="SAM" id="MobiDB-lite"/>
    </source>
</evidence>
<dbReference type="GeneID" id="42059659"/>
<organism evidence="2 3">
    <name type="scientific">Fusarium proliferatum (strain ET1)</name>
    <name type="common">Orchid endophyte fungus</name>
    <dbReference type="NCBI Taxonomy" id="1227346"/>
    <lineage>
        <taxon>Eukaryota</taxon>
        <taxon>Fungi</taxon>
        <taxon>Dikarya</taxon>
        <taxon>Ascomycota</taxon>
        <taxon>Pezizomycotina</taxon>
        <taxon>Sordariomycetes</taxon>
        <taxon>Hypocreomycetidae</taxon>
        <taxon>Hypocreales</taxon>
        <taxon>Nectriaceae</taxon>
        <taxon>Fusarium</taxon>
        <taxon>Fusarium fujikuroi species complex</taxon>
    </lineage>
</organism>
<dbReference type="VEuPathDB" id="FungiDB:FPRO_14802"/>